<organism evidence="4 5">
    <name type="scientific">Sphagnum jensenii</name>
    <dbReference type="NCBI Taxonomy" id="128206"/>
    <lineage>
        <taxon>Eukaryota</taxon>
        <taxon>Viridiplantae</taxon>
        <taxon>Streptophyta</taxon>
        <taxon>Embryophyta</taxon>
        <taxon>Bryophyta</taxon>
        <taxon>Sphagnophytina</taxon>
        <taxon>Sphagnopsida</taxon>
        <taxon>Sphagnales</taxon>
        <taxon>Sphagnaceae</taxon>
        <taxon>Sphagnum</taxon>
    </lineage>
</organism>
<dbReference type="InterPro" id="IPR006969">
    <property type="entry name" value="Stig-like"/>
</dbReference>
<dbReference type="Pfam" id="PF04885">
    <property type="entry name" value="Stig1"/>
    <property type="match status" value="1"/>
</dbReference>
<dbReference type="EMBL" id="OZ023714">
    <property type="protein sequence ID" value="CAK9862778.1"/>
    <property type="molecule type" value="Genomic_DNA"/>
</dbReference>
<sequence length="152" mass="15984">MSSFKLSPVVITIVFVFVALMSMQLITASSVEDVAHTNENHRKLTKSRFLVSNSMEGGSRRKLLGGTCGLIFSCSAGQTCCPGIFPPLSDTCQSLSTDSLNCGACGNICPLNALKCCSGKCVNTLSDSKNCGVCGHVCTNVPCNFGLCNYGH</sequence>
<evidence type="ECO:0000313" key="5">
    <source>
        <dbReference type="Proteomes" id="UP001497522"/>
    </source>
</evidence>
<dbReference type="Proteomes" id="UP001497522">
    <property type="component" value="Chromosome 13"/>
</dbReference>
<protein>
    <submittedName>
        <fullName evidence="4">Uncharacterized protein</fullName>
    </submittedName>
</protein>
<name>A0ABP1AJR5_9BRYO</name>
<gene>
    <name evidence="4" type="ORF">CSSPJE1EN2_LOCUS5773</name>
</gene>
<accession>A0ABP1AJR5</accession>
<evidence type="ECO:0000256" key="3">
    <source>
        <dbReference type="SAM" id="SignalP"/>
    </source>
</evidence>
<reference evidence="4" key="1">
    <citation type="submission" date="2024-03" db="EMBL/GenBank/DDBJ databases">
        <authorList>
            <consortium name="ELIXIR-Norway"/>
            <consortium name="Elixir Norway"/>
        </authorList>
    </citation>
    <scope>NUCLEOTIDE SEQUENCE</scope>
</reference>
<keyword evidence="5" id="KW-1185">Reference proteome</keyword>
<dbReference type="PANTHER" id="PTHR33227">
    <property type="entry name" value="STIGMA-SPECIFIC STIG1-LIKE PROTEIN 3"/>
    <property type="match status" value="1"/>
</dbReference>
<comment type="similarity">
    <text evidence="1">Belongs to the STIG1 family.</text>
</comment>
<dbReference type="PANTHER" id="PTHR33227:SF48">
    <property type="entry name" value="STIGMA-SPECIFIC STIG1-LIKE PROTEIN 4"/>
    <property type="match status" value="1"/>
</dbReference>
<evidence type="ECO:0000256" key="2">
    <source>
        <dbReference type="ARBA" id="ARBA00022729"/>
    </source>
</evidence>
<evidence type="ECO:0000313" key="4">
    <source>
        <dbReference type="EMBL" id="CAK9862778.1"/>
    </source>
</evidence>
<feature type="chain" id="PRO_5047004257" evidence="3">
    <location>
        <begin position="29"/>
        <end position="152"/>
    </location>
</feature>
<feature type="signal peptide" evidence="3">
    <location>
        <begin position="1"/>
        <end position="28"/>
    </location>
</feature>
<evidence type="ECO:0000256" key="1">
    <source>
        <dbReference type="ARBA" id="ARBA00006010"/>
    </source>
</evidence>
<keyword evidence="2 3" id="KW-0732">Signal</keyword>
<proteinExistence type="inferred from homology"/>